<protein>
    <recommendedName>
        <fullName evidence="2">Inactive serine protease scarface clip-domain domain-containing protein</fullName>
    </recommendedName>
</protein>
<feature type="compositionally biased region" description="Low complexity" evidence="1">
    <location>
        <begin position="646"/>
        <end position="656"/>
    </location>
</feature>
<feature type="domain" description="Inactive serine protease scarface clip-domain" evidence="2">
    <location>
        <begin position="468"/>
        <end position="546"/>
    </location>
</feature>
<dbReference type="InParanoid" id="E9G5M3"/>
<organism evidence="3 4">
    <name type="scientific">Daphnia pulex</name>
    <name type="common">Water flea</name>
    <dbReference type="NCBI Taxonomy" id="6669"/>
    <lineage>
        <taxon>Eukaryota</taxon>
        <taxon>Metazoa</taxon>
        <taxon>Ecdysozoa</taxon>
        <taxon>Arthropoda</taxon>
        <taxon>Crustacea</taxon>
        <taxon>Branchiopoda</taxon>
        <taxon>Diplostraca</taxon>
        <taxon>Cladocera</taxon>
        <taxon>Anomopoda</taxon>
        <taxon>Daphniidae</taxon>
        <taxon>Daphnia</taxon>
    </lineage>
</organism>
<feature type="region of interest" description="Disordered" evidence="1">
    <location>
        <begin position="625"/>
        <end position="707"/>
    </location>
</feature>
<feature type="region of interest" description="Disordered" evidence="1">
    <location>
        <begin position="53"/>
        <end position="76"/>
    </location>
</feature>
<feature type="compositionally biased region" description="Pro residues" evidence="1">
    <location>
        <begin position="394"/>
        <end position="420"/>
    </location>
</feature>
<dbReference type="Pfam" id="PF18399">
    <property type="entry name" value="CLIP_SPH_Scar"/>
    <property type="match status" value="3"/>
</dbReference>
<feature type="compositionally biased region" description="Polar residues" evidence="1">
    <location>
        <begin position="183"/>
        <end position="203"/>
    </location>
</feature>
<evidence type="ECO:0000313" key="3">
    <source>
        <dbReference type="EMBL" id="EFX85227.1"/>
    </source>
</evidence>
<reference evidence="3 4" key="1">
    <citation type="journal article" date="2011" name="Science">
        <title>The ecoresponsive genome of Daphnia pulex.</title>
        <authorList>
            <person name="Colbourne J.K."/>
            <person name="Pfrender M.E."/>
            <person name="Gilbert D."/>
            <person name="Thomas W.K."/>
            <person name="Tucker A."/>
            <person name="Oakley T.H."/>
            <person name="Tokishita S."/>
            <person name="Aerts A."/>
            <person name="Arnold G.J."/>
            <person name="Basu M.K."/>
            <person name="Bauer D.J."/>
            <person name="Caceres C.E."/>
            <person name="Carmel L."/>
            <person name="Casola C."/>
            <person name="Choi J.H."/>
            <person name="Detter J.C."/>
            <person name="Dong Q."/>
            <person name="Dusheyko S."/>
            <person name="Eads B.D."/>
            <person name="Frohlich T."/>
            <person name="Geiler-Samerotte K.A."/>
            <person name="Gerlach D."/>
            <person name="Hatcher P."/>
            <person name="Jogdeo S."/>
            <person name="Krijgsveld J."/>
            <person name="Kriventseva E.V."/>
            <person name="Kultz D."/>
            <person name="Laforsch C."/>
            <person name="Lindquist E."/>
            <person name="Lopez J."/>
            <person name="Manak J.R."/>
            <person name="Muller J."/>
            <person name="Pangilinan J."/>
            <person name="Patwardhan R.P."/>
            <person name="Pitluck S."/>
            <person name="Pritham E.J."/>
            <person name="Rechtsteiner A."/>
            <person name="Rho M."/>
            <person name="Rogozin I.B."/>
            <person name="Sakarya O."/>
            <person name="Salamov A."/>
            <person name="Schaack S."/>
            <person name="Shapiro H."/>
            <person name="Shiga Y."/>
            <person name="Skalitzky C."/>
            <person name="Smith Z."/>
            <person name="Souvorov A."/>
            <person name="Sung W."/>
            <person name="Tang Z."/>
            <person name="Tsuchiya D."/>
            <person name="Tu H."/>
            <person name="Vos H."/>
            <person name="Wang M."/>
            <person name="Wolf Y.I."/>
            <person name="Yamagata H."/>
            <person name="Yamada T."/>
            <person name="Ye Y."/>
            <person name="Shaw J.R."/>
            <person name="Andrews J."/>
            <person name="Crease T.J."/>
            <person name="Tang H."/>
            <person name="Lucas S.M."/>
            <person name="Robertson H.M."/>
            <person name="Bork P."/>
            <person name="Koonin E.V."/>
            <person name="Zdobnov E.M."/>
            <person name="Grigoriev I.V."/>
            <person name="Lynch M."/>
            <person name="Boore J.L."/>
        </authorList>
    </citation>
    <scope>NUCLEOTIDE SEQUENCE [LARGE SCALE GENOMIC DNA]</scope>
</reference>
<dbReference type="EMBL" id="GL732532">
    <property type="protein sequence ID" value="EFX85227.1"/>
    <property type="molecule type" value="Genomic_DNA"/>
</dbReference>
<gene>
    <name evidence="3" type="ORF">DAPPUDRAFT_237695</name>
</gene>
<dbReference type="KEGG" id="dpx:DAPPUDRAFT_237695"/>
<feature type="domain" description="Inactive serine protease scarface clip-domain" evidence="2">
    <location>
        <begin position="714"/>
        <end position="780"/>
    </location>
</feature>
<feature type="domain" description="Inactive serine protease scarface clip-domain" evidence="2">
    <location>
        <begin position="223"/>
        <end position="289"/>
    </location>
</feature>
<evidence type="ECO:0000259" key="2">
    <source>
        <dbReference type="Pfam" id="PF18399"/>
    </source>
</evidence>
<feature type="compositionally biased region" description="Low complexity" evidence="1">
    <location>
        <begin position="84"/>
        <end position="94"/>
    </location>
</feature>
<accession>E9G5M3</accession>
<dbReference type="Proteomes" id="UP000000305">
    <property type="component" value="Unassembled WGS sequence"/>
</dbReference>
<feature type="compositionally biased region" description="Polar residues" evidence="1">
    <location>
        <begin position="663"/>
        <end position="674"/>
    </location>
</feature>
<feature type="region of interest" description="Disordered" evidence="1">
    <location>
        <begin position="183"/>
        <end position="212"/>
    </location>
</feature>
<dbReference type="InterPro" id="IPR040973">
    <property type="entry name" value="CLIP_SPH_Scar"/>
</dbReference>
<dbReference type="AlphaFoldDB" id="E9G5M3"/>
<proteinExistence type="predicted"/>
<dbReference type="eggNOG" id="KOG3627">
    <property type="taxonomic scope" value="Eukaryota"/>
</dbReference>
<sequence>MGEKPPKMTLRKSFSDEDGRSTELFYRMISPSLATFVCLLVCLGQLADSNPYNHRQHSFSSRSNSGPNGNSYSGASYQSLGIQASASHQQPQQSRGNNEQFWWQGSQSPFSETAAKNRGVSAGARAIDTSRAHARPLVPGCGGGKCFGAAAHSVSATAVASSHSNGQHQQNALNQHYLPPQASAASFSHGSQANNNNHQSQPNFGGGVGASQGQAANVAPFPGCAAAMKCVTEEFCSVDGVMVNTPVRLSDYEKEYLRVPLMECTNPETNQVGFCCRDPLYEDPWPADMPMPGMMNKVPAPSGPAPVHRPTVSTSNNVRPPAASPFNNFAANGNRPTVTATAAVSSSSNGRPPASSVVAGASSFHQTSQAQQPSQSYLPPTPVQTQRPAINLQPPAPAYQPPAPAYQPPAPAYQPTPAPTQRPVQQAVSIQQPSRPAYQPPAPPAFQGSQTQQQTNIAQGPPPPPFAGCAAALKCVTEEFCSVDGVMVNTPVRLSPYEKEYLRVPLMVYNSFYDFSVTSECTNPETNQVGFCCRDPLYEDPWPADMPMPGMMNKVPTGPATTSVNRPVISASAAAVSTSNNARPPVSPFNNFAAHGNRPTVTATAAVSSVGNGRPQVAASSFNGQQANPFFIPSSPAPTQRPIAHQPAYQPPSQSYLPPPAQKPTTSHQVTPAQQPARPTYQQQASSGFQPQYQASQSQQTNTIQGPPGPSFAGCAAALKCVTEEFCNLDGVMVNTPVRLSAFEKEYLRVPLMPCLNTENNQEGFCCRDPLYNDPWPAGMPMP</sequence>
<feature type="compositionally biased region" description="Low complexity" evidence="1">
    <location>
        <begin position="320"/>
        <end position="363"/>
    </location>
</feature>
<dbReference type="OMA" id="CVTEEFC"/>
<dbReference type="OrthoDB" id="10064156at2759"/>
<feature type="region of interest" description="Disordered" evidence="1">
    <location>
        <begin position="84"/>
        <end position="103"/>
    </location>
</feature>
<feature type="compositionally biased region" description="Polar residues" evidence="1">
    <location>
        <begin position="447"/>
        <end position="457"/>
    </location>
</feature>
<dbReference type="HOGENOM" id="CLU_357983_0_0_1"/>
<evidence type="ECO:0000256" key="1">
    <source>
        <dbReference type="SAM" id="MobiDB-lite"/>
    </source>
</evidence>
<evidence type="ECO:0000313" key="4">
    <source>
        <dbReference type="Proteomes" id="UP000000305"/>
    </source>
</evidence>
<feature type="compositionally biased region" description="Polar residues" evidence="1">
    <location>
        <begin position="680"/>
        <end position="689"/>
    </location>
</feature>
<feature type="region of interest" description="Disordered" evidence="1">
    <location>
        <begin position="301"/>
        <end position="463"/>
    </location>
</feature>
<feature type="compositionally biased region" description="Polar residues" evidence="1">
    <location>
        <begin position="364"/>
        <end position="388"/>
    </location>
</feature>
<feature type="compositionally biased region" description="Low complexity" evidence="1">
    <location>
        <begin position="58"/>
        <end position="76"/>
    </location>
</feature>
<name>E9G5M3_DAPPU</name>
<keyword evidence="4" id="KW-1185">Reference proteome</keyword>
<feature type="compositionally biased region" description="Low complexity" evidence="1">
    <location>
        <begin position="690"/>
        <end position="700"/>
    </location>
</feature>